<evidence type="ECO:0000259" key="7">
    <source>
        <dbReference type="Pfam" id="PF02687"/>
    </source>
</evidence>
<dbReference type="GO" id="GO:0005886">
    <property type="term" value="C:plasma membrane"/>
    <property type="evidence" value="ECO:0007669"/>
    <property type="project" value="UniProtKB-SubCell"/>
</dbReference>
<keyword evidence="5 6" id="KW-0472">Membrane</keyword>
<accession>A0A1I0QQC8</accession>
<feature type="transmembrane region" description="Helical" evidence="6">
    <location>
        <begin position="339"/>
        <end position="363"/>
    </location>
</feature>
<feature type="transmembrane region" description="Helical" evidence="6">
    <location>
        <begin position="770"/>
        <end position="791"/>
    </location>
</feature>
<dbReference type="PANTHER" id="PTHR30572">
    <property type="entry name" value="MEMBRANE COMPONENT OF TRANSPORTER-RELATED"/>
    <property type="match status" value="1"/>
</dbReference>
<name>A0A1I0QQC8_9BACT</name>
<feature type="transmembrane region" description="Helical" evidence="6">
    <location>
        <begin position="384"/>
        <end position="411"/>
    </location>
</feature>
<organism evidence="9 10">
    <name type="scientific">Roseivirga pacifica</name>
    <dbReference type="NCBI Taxonomy" id="1267423"/>
    <lineage>
        <taxon>Bacteria</taxon>
        <taxon>Pseudomonadati</taxon>
        <taxon>Bacteroidota</taxon>
        <taxon>Cytophagia</taxon>
        <taxon>Cytophagales</taxon>
        <taxon>Roseivirgaceae</taxon>
        <taxon>Roseivirga</taxon>
    </lineage>
</organism>
<dbReference type="STRING" id="1267423.SAMN05216290_2523"/>
<sequence length="846" mass="95210">MFSNTPMEELEGDLLEDYLGNYKKYGRTRANLYYLLDLLRLISLIPRSRRNTQKSKTMNNLFLFNLKYSFRSIKKHSVYQALNIASLTLGFTCFSLIYLFVFNHYQKDNFLENPEGIVRLNIIRDGNESMGIHSGIPYLLKKDIPEIERMSRMSSLVMEVSFTGNPDSFTEQVLSVEPDFMDIFQLETVLGEPFPKEPATVLLSESMAAKLFSSPQEALGKELTLTYNKKSRKKHVAGIFRDQPINSSYSPQIINQLGNYDRFSGLNGGLSVSLSAYFKLQKGTDRNALAQKIPENLKNYTDKESHLSNTYVFRTLNEIKNNPKISSGFIDSLDTQTVLIFKIVGLVILLLAVANYVNLTTALTLKRTHEVGIKHAMGATKHNLISQLLCESFIIGGISILLSGVFIAFLLPRIESYIGLQMQLTANMQTWLIVLSILALFVLVALASLYPAFLFSTTKFSQLLKGKSEVSPKSKLLRTSLMAMQFAISTFLIVGSLTFLKQLQFINKSHNLDHLSNVIIVSGKIGDKKRAIEHRLASLPEIERLSFASFAPGPVDYGRSGLGTDEFKESFGFYVIDEHFLDLMGLSIAEGHGFYTDDRNKPNHVLMNQAMVENVKEGHPLGKEFKLYGATQSKVIGIVENFPIGSLKSQIEPALYMQAALDEYLPGMIKKVAIQLKPENRVASIAKIESEWNKIFPEQPFQAEFMDDRIAKIYTDELKMGQLFGIFTGVAVVISCLGLVGLLTYLIQIKMKEIGIRKVLGASAGTLTKLLTLNIWKVLLLSSLISFPLSYHLLEDWLTSFVYRTEVSSELFILTILCFVLIVGLAVFWQIRNAIKINPTEVLRND</sequence>
<dbReference type="PANTHER" id="PTHR30572:SF18">
    <property type="entry name" value="ABC-TYPE MACROLIDE FAMILY EXPORT SYSTEM PERMEASE COMPONENT 2"/>
    <property type="match status" value="1"/>
</dbReference>
<dbReference type="Pfam" id="PF12704">
    <property type="entry name" value="MacB_PCD"/>
    <property type="match status" value="2"/>
</dbReference>
<evidence type="ECO:0000256" key="2">
    <source>
        <dbReference type="ARBA" id="ARBA00022475"/>
    </source>
</evidence>
<keyword evidence="3 6" id="KW-0812">Transmembrane</keyword>
<feature type="domain" description="ABC3 transporter permease C-terminal" evidence="7">
    <location>
        <begin position="726"/>
        <end position="839"/>
    </location>
</feature>
<feature type="transmembrane region" description="Helical" evidence="6">
    <location>
        <begin position="811"/>
        <end position="829"/>
    </location>
</feature>
<evidence type="ECO:0000256" key="4">
    <source>
        <dbReference type="ARBA" id="ARBA00022989"/>
    </source>
</evidence>
<evidence type="ECO:0000256" key="6">
    <source>
        <dbReference type="SAM" id="Phobius"/>
    </source>
</evidence>
<keyword evidence="4 6" id="KW-1133">Transmembrane helix</keyword>
<keyword evidence="10" id="KW-1185">Reference proteome</keyword>
<feature type="domain" description="ABC3 transporter permease C-terminal" evidence="7">
    <location>
        <begin position="343"/>
        <end position="457"/>
    </location>
</feature>
<evidence type="ECO:0000256" key="3">
    <source>
        <dbReference type="ARBA" id="ARBA00022692"/>
    </source>
</evidence>
<feature type="transmembrane region" description="Helical" evidence="6">
    <location>
        <begin position="476"/>
        <end position="500"/>
    </location>
</feature>
<feature type="transmembrane region" description="Helical" evidence="6">
    <location>
        <begin position="81"/>
        <end position="101"/>
    </location>
</feature>
<dbReference type="InterPro" id="IPR025857">
    <property type="entry name" value="MacB_PCD"/>
</dbReference>
<dbReference type="InterPro" id="IPR003838">
    <property type="entry name" value="ABC3_permease_C"/>
</dbReference>
<evidence type="ECO:0000256" key="5">
    <source>
        <dbReference type="ARBA" id="ARBA00023136"/>
    </source>
</evidence>
<dbReference type="EMBL" id="FOIR01000002">
    <property type="protein sequence ID" value="SEW29052.1"/>
    <property type="molecule type" value="Genomic_DNA"/>
</dbReference>
<dbReference type="Pfam" id="PF02687">
    <property type="entry name" value="FtsX"/>
    <property type="match status" value="2"/>
</dbReference>
<feature type="transmembrane region" description="Helical" evidence="6">
    <location>
        <begin position="723"/>
        <end position="749"/>
    </location>
</feature>
<feature type="domain" description="MacB-like periplasmic core" evidence="8">
    <location>
        <begin position="487"/>
        <end position="686"/>
    </location>
</feature>
<feature type="domain" description="MacB-like periplasmic core" evidence="8">
    <location>
        <begin position="81"/>
        <end position="294"/>
    </location>
</feature>
<proteinExistence type="predicted"/>
<dbReference type="AlphaFoldDB" id="A0A1I0QQC8"/>
<evidence type="ECO:0000256" key="1">
    <source>
        <dbReference type="ARBA" id="ARBA00004651"/>
    </source>
</evidence>
<protein>
    <submittedName>
        <fullName evidence="9">MacB-like core domain-containing protein</fullName>
    </submittedName>
</protein>
<keyword evidence="2" id="KW-1003">Cell membrane</keyword>
<feature type="transmembrane region" description="Helical" evidence="6">
    <location>
        <begin position="431"/>
        <end position="455"/>
    </location>
</feature>
<dbReference type="InterPro" id="IPR050250">
    <property type="entry name" value="Macrolide_Exporter_MacB"/>
</dbReference>
<comment type="subcellular location">
    <subcellularLocation>
        <location evidence="1">Cell membrane</location>
        <topology evidence="1">Multi-pass membrane protein</topology>
    </subcellularLocation>
</comment>
<dbReference type="GO" id="GO:0022857">
    <property type="term" value="F:transmembrane transporter activity"/>
    <property type="evidence" value="ECO:0007669"/>
    <property type="project" value="TreeGrafter"/>
</dbReference>
<evidence type="ECO:0000313" key="10">
    <source>
        <dbReference type="Proteomes" id="UP000199437"/>
    </source>
</evidence>
<evidence type="ECO:0000313" key="9">
    <source>
        <dbReference type="EMBL" id="SEW29052.1"/>
    </source>
</evidence>
<dbReference type="Proteomes" id="UP000199437">
    <property type="component" value="Unassembled WGS sequence"/>
</dbReference>
<gene>
    <name evidence="9" type="ORF">SAMN05216290_2523</name>
</gene>
<reference evidence="10" key="1">
    <citation type="submission" date="2016-10" db="EMBL/GenBank/DDBJ databases">
        <authorList>
            <person name="Varghese N."/>
            <person name="Submissions S."/>
        </authorList>
    </citation>
    <scope>NUCLEOTIDE SEQUENCE [LARGE SCALE GENOMIC DNA]</scope>
    <source>
        <strain evidence="10">CGMCC 1.12402</strain>
    </source>
</reference>
<evidence type="ECO:0000259" key="8">
    <source>
        <dbReference type="Pfam" id="PF12704"/>
    </source>
</evidence>